<evidence type="ECO:0000256" key="6">
    <source>
        <dbReference type="ARBA" id="ARBA00023136"/>
    </source>
</evidence>
<name>E8V452_TERSS</name>
<dbReference type="GO" id="GO:0004129">
    <property type="term" value="F:cytochrome-c oxidase activity"/>
    <property type="evidence" value="ECO:0007669"/>
    <property type="project" value="InterPro"/>
</dbReference>
<gene>
    <name evidence="10" type="ordered locus">AciPR4_1736</name>
</gene>
<dbReference type="OrthoDB" id="9810850at2"/>
<evidence type="ECO:0000313" key="10">
    <source>
        <dbReference type="EMBL" id="ADV82543.1"/>
    </source>
</evidence>
<feature type="transmembrane region" description="Helical" evidence="8">
    <location>
        <begin position="178"/>
        <end position="197"/>
    </location>
</feature>
<evidence type="ECO:0000256" key="5">
    <source>
        <dbReference type="ARBA" id="ARBA00022989"/>
    </source>
</evidence>
<feature type="transmembrane region" description="Helical" evidence="8">
    <location>
        <begin position="59"/>
        <end position="81"/>
    </location>
</feature>
<evidence type="ECO:0000256" key="8">
    <source>
        <dbReference type="SAM" id="Phobius"/>
    </source>
</evidence>
<dbReference type="STRING" id="401053.AciPR4_1736"/>
<evidence type="ECO:0000259" key="9">
    <source>
        <dbReference type="PROSITE" id="PS50253"/>
    </source>
</evidence>
<organism evidence="10 11">
    <name type="scientific">Terriglobus saanensis (strain ATCC BAA-1853 / DSM 23119 / SP1PR4)</name>
    <dbReference type="NCBI Taxonomy" id="401053"/>
    <lineage>
        <taxon>Bacteria</taxon>
        <taxon>Pseudomonadati</taxon>
        <taxon>Acidobacteriota</taxon>
        <taxon>Terriglobia</taxon>
        <taxon>Terriglobales</taxon>
        <taxon>Acidobacteriaceae</taxon>
        <taxon>Terriglobus</taxon>
    </lineage>
</organism>
<comment type="subcellular location">
    <subcellularLocation>
        <location evidence="1 7">Cell membrane</location>
        <topology evidence="1 7">Multi-pass membrane protein</topology>
    </subcellularLocation>
</comment>
<dbReference type="GO" id="GO:0005886">
    <property type="term" value="C:plasma membrane"/>
    <property type="evidence" value="ECO:0007669"/>
    <property type="project" value="UniProtKB-SubCell"/>
</dbReference>
<dbReference type="InterPro" id="IPR024791">
    <property type="entry name" value="Cyt_c/ubiquinol_Oxase_su3"/>
</dbReference>
<dbReference type="RefSeq" id="WP_013568276.1">
    <property type="nucleotide sequence ID" value="NC_014963.1"/>
</dbReference>
<keyword evidence="11" id="KW-1185">Reference proteome</keyword>
<keyword evidence="5 8" id="KW-1133">Transmembrane helix</keyword>
<feature type="transmembrane region" description="Helical" evidence="8">
    <location>
        <begin position="22"/>
        <end position="47"/>
    </location>
</feature>
<dbReference type="AlphaFoldDB" id="E8V452"/>
<evidence type="ECO:0000256" key="3">
    <source>
        <dbReference type="ARBA" id="ARBA00022475"/>
    </source>
</evidence>
<dbReference type="Gene3D" id="1.20.120.80">
    <property type="entry name" value="Cytochrome c oxidase, subunit III, four-helix bundle"/>
    <property type="match status" value="1"/>
</dbReference>
<dbReference type="GO" id="GO:0019646">
    <property type="term" value="P:aerobic electron transport chain"/>
    <property type="evidence" value="ECO:0007669"/>
    <property type="project" value="InterPro"/>
</dbReference>
<dbReference type="KEGG" id="tsa:AciPR4_1736"/>
<proteinExistence type="inferred from homology"/>
<dbReference type="SUPFAM" id="SSF81452">
    <property type="entry name" value="Cytochrome c oxidase subunit III-like"/>
    <property type="match status" value="1"/>
</dbReference>
<dbReference type="HOGENOM" id="CLU_044071_1_2_0"/>
<evidence type="ECO:0000256" key="7">
    <source>
        <dbReference type="RuleBase" id="RU003376"/>
    </source>
</evidence>
<feature type="domain" description="Heme-copper oxidase subunit III family profile" evidence="9">
    <location>
        <begin position="23"/>
        <end position="198"/>
    </location>
</feature>
<dbReference type="Pfam" id="PF00510">
    <property type="entry name" value="COX3"/>
    <property type="match status" value="1"/>
</dbReference>
<dbReference type="PROSITE" id="PS50253">
    <property type="entry name" value="COX3"/>
    <property type="match status" value="1"/>
</dbReference>
<dbReference type="Proteomes" id="UP000006844">
    <property type="component" value="Chromosome"/>
</dbReference>
<reference evidence="10 11" key="1">
    <citation type="journal article" date="2012" name="Stand. Genomic Sci.">
        <title>Complete genome sequence of Terriglobus saanensis type strain SP1PR4(T), an Acidobacteria from tundra soil.</title>
        <authorList>
            <person name="Rawat S.R."/>
            <person name="Mannisto M.K."/>
            <person name="Starovoytov V."/>
            <person name="Goodwin L."/>
            <person name="Nolan M."/>
            <person name="Hauser L."/>
            <person name="Land M."/>
            <person name="Davenport K.W."/>
            <person name="Woyke T."/>
            <person name="Haggblom M.M."/>
        </authorList>
    </citation>
    <scope>NUCLEOTIDE SEQUENCE</scope>
    <source>
        <strain evidence="11">ATCC BAA-1853 / DSM 23119 / SP1PR4</strain>
    </source>
</reference>
<dbReference type="InterPro" id="IPR000298">
    <property type="entry name" value="Cyt_c_oxidase-like_su3"/>
</dbReference>
<dbReference type="PANTHER" id="PTHR11403">
    <property type="entry name" value="CYTOCHROME C OXIDASE SUBUNIT III"/>
    <property type="match status" value="1"/>
</dbReference>
<evidence type="ECO:0000256" key="2">
    <source>
        <dbReference type="ARBA" id="ARBA00010581"/>
    </source>
</evidence>
<protein>
    <submittedName>
        <fullName evidence="10">Cytochrome c oxidase subunit III</fullName>
    </submittedName>
</protein>
<dbReference type="eggNOG" id="COG1845">
    <property type="taxonomic scope" value="Bacteria"/>
</dbReference>
<evidence type="ECO:0000256" key="1">
    <source>
        <dbReference type="ARBA" id="ARBA00004651"/>
    </source>
</evidence>
<evidence type="ECO:0000313" key="11">
    <source>
        <dbReference type="Proteomes" id="UP000006844"/>
    </source>
</evidence>
<accession>E8V452</accession>
<comment type="similarity">
    <text evidence="2 7">Belongs to the cytochrome c oxidase subunit 3 family.</text>
</comment>
<dbReference type="PANTHER" id="PTHR11403:SF2">
    <property type="entry name" value="CYTOCHROME BO(3) UBIQUINOL OXIDASE SUBUNIT 3"/>
    <property type="match status" value="1"/>
</dbReference>
<dbReference type="EMBL" id="CP002467">
    <property type="protein sequence ID" value="ADV82543.1"/>
    <property type="molecule type" value="Genomic_DNA"/>
</dbReference>
<keyword evidence="3" id="KW-1003">Cell membrane</keyword>
<dbReference type="InterPro" id="IPR035973">
    <property type="entry name" value="Cyt_c_oxidase_su3-like_sf"/>
</dbReference>
<evidence type="ECO:0000256" key="4">
    <source>
        <dbReference type="ARBA" id="ARBA00022692"/>
    </source>
</evidence>
<dbReference type="InterPro" id="IPR013833">
    <property type="entry name" value="Cyt_c_oxidase_su3_a-hlx"/>
</dbReference>
<keyword evidence="4 7" id="KW-0812">Transmembrane</keyword>
<dbReference type="CDD" id="cd00386">
    <property type="entry name" value="Heme_Cu_Oxidase_III_like"/>
    <property type="match status" value="1"/>
</dbReference>
<feature type="transmembrane region" description="Helical" evidence="8">
    <location>
        <begin position="93"/>
        <end position="112"/>
    </location>
</feature>
<sequence length="198" mass="21765">MNQAAIIPQSEIEDWQLPSRGIVGMACLILAEAAIFLIFVVAYLFYIGKSLSGPTPHDVLELPVFTSICLLSSSLTVHLAVTSLHKGAQSLCSLWLGATVLLGGIFLVGTGMEWHHLIYRDGLTIRTNLFGTTFYSLVGLHATHVIVGLFMLSLALLFSLRGQMSSRDTGRLEVLSLYWHFVDAVWVVVFLVVYVLGR</sequence>
<keyword evidence="6 8" id="KW-0472">Membrane</keyword>
<feature type="transmembrane region" description="Helical" evidence="8">
    <location>
        <begin position="133"/>
        <end position="158"/>
    </location>
</feature>